<protein>
    <recommendedName>
        <fullName evidence="3">Bacteriocin</fullName>
    </recommendedName>
</protein>
<evidence type="ECO:0008006" key="3">
    <source>
        <dbReference type="Google" id="ProtNLM"/>
    </source>
</evidence>
<evidence type="ECO:0000313" key="1">
    <source>
        <dbReference type="EMBL" id="NFF03279.1"/>
    </source>
</evidence>
<reference evidence="1 2" key="1">
    <citation type="submission" date="2019-04" db="EMBL/GenBank/DDBJ databases">
        <title>Genome sequencing of Clostridium botulinum Groups I-IV and Clostridium butyricum.</title>
        <authorList>
            <person name="Brunt J."/>
            <person name="Van Vliet A.H.M."/>
            <person name="Stringer S.C."/>
            <person name="Carter A.T."/>
            <person name="Peck M.W."/>
        </authorList>
    </citation>
    <scope>NUCLEOTIDE SEQUENCE [LARGE SCALE GENOMIC DNA]</scope>
    <source>
        <strain evidence="1 2">IFR 18/054</strain>
    </source>
</reference>
<gene>
    <name evidence="1" type="ORF">FCV25_16255</name>
</gene>
<sequence>MKKFAISAMLFSTMLGGILFGVGASIVDASAVFETSSNTRFLSGRDSWTRGIKHKNSVYMPYSYYYNPSYSHVAGVYTKQDGYTQSPVAGPGGTATKTGKSRPNLGGIYTKAGVRNGSWRFTYDAGHGEYR</sequence>
<proteinExistence type="predicted"/>
<accession>A0A6B4GUE6</accession>
<name>A0A6B4GUE6_CLOBO</name>
<dbReference type="Proteomes" id="UP000472521">
    <property type="component" value="Unassembled WGS sequence"/>
</dbReference>
<dbReference type="EMBL" id="SWND01000011">
    <property type="protein sequence ID" value="NFF03279.1"/>
    <property type="molecule type" value="Genomic_DNA"/>
</dbReference>
<organism evidence="1 2">
    <name type="scientific">Clostridium botulinum</name>
    <dbReference type="NCBI Taxonomy" id="1491"/>
    <lineage>
        <taxon>Bacteria</taxon>
        <taxon>Bacillati</taxon>
        <taxon>Bacillota</taxon>
        <taxon>Clostridia</taxon>
        <taxon>Eubacteriales</taxon>
        <taxon>Clostridiaceae</taxon>
        <taxon>Clostridium</taxon>
    </lineage>
</organism>
<dbReference type="RefSeq" id="WP_058010145.1">
    <property type="nucleotide sequence ID" value="NZ_JAIQUR010000022.1"/>
</dbReference>
<comment type="caution">
    <text evidence="1">The sequence shown here is derived from an EMBL/GenBank/DDBJ whole genome shotgun (WGS) entry which is preliminary data.</text>
</comment>
<evidence type="ECO:0000313" key="2">
    <source>
        <dbReference type="Proteomes" id="UP000472521"/>
    </source>
</evidence>
<dbReference type="AlphaFoldDB" id="A0A6B4GUE6"/>